<proteinExistence type="predicted"/>
<evidence type="ECO:0000313" key="1">
    <source>
        <dbReference type="EMBL" id="AQQ72337.1"/>
    </source>
</evidence>
<dbReference type="OrthoDB" id="286764at2"/>
<protein>
    <submittedName>
        <fullName evidence="1">Uncharacterized protein</fullName>
    </submittedName>
</protein>
<reference evidence="2" key="1">
    <citation type="submission" date="2017-02" db="EMBL/GenBank/DDBJ databases">
        <title>Comparative genomics and description of representatives of a novel lineage of planctomycetes thriving in anoxic sediments.</title>
        <authorList>
            <person name="Spring S."/>
            <person name="Bunk B."/>
            <person name="Sproer C."/>
        </authorList>
    </citation>
    <scope>NUCLEOTIDE SEQUENCE [LARGE SCALE GENOMIC DNA]</scope>
    <source>
        <strain evidence="2">SM-Chi-D1</strain>
    </source>
</reference>
<dbReference type="Proteomes" id="UP000188181">
    <property type="component" value="Chromosome"/>
</dbReference>
<name>A0A1Q2MIY9_9BACT</name>
<accession>A0A1Q2MIY9</accession>
<dbReference type="EMBL" id="CP019646">
    <property type="protein sequence ID" value="AQQ72337.1"/>
    <property type="molecule type" value="Genomic_DNA"/>
</dbReference>
<dbReference type="AlphaFoldDB" id="A0A1Q2MIY9"/>
<dbReference type="RefSeq" id="WP_146684539.1">
    <property type="nucleotide sequence ID" value="NZ_CP019646.1"/>
</dbReference>
<gene>
    <name evidence="1" type="ORF">SMSP2_02720</name>
</gene>
<sequence>MKLSGKICKIRTVKNYPQAHNHLLVGRIEESDTAAVMIYGKTYHYKRNIVSIRDVKVGSLGLRVLPWARIEIMNIIPPEFDYENAELGLSGDGEVTLKSAGGEISVFSSKDSSL</sequence>
<keyword evidence="2" id="KW-1185">Reference proteome</keyword>
<organism evidence="1 2">
    <name type="scientific">Limihaloglobus sulfuriphilus</name>
    <dbReference type="NCBI Taxonomy" id="1851148"/>
    <lineage>
        <taxon>Bacteria</taxon>
        <taxon>Pseudomonadati</taxon>
        <taxon>Planctomycetota</taxon>
        <taxon>Phycisphaerae</taxon>
        <taxon>Sedimentisphaerales</taxon>
        <taxon>Sedimentisphaeraceae</taxon>
        <taxon>Limihaloglobus</taxon>
    </lineage>
</organism>
<dbReference type="KEGG" id="pbas:SMSP2_02720"/>
<evidence type="ECO:0000313" key="2">
    <source>
        <dbReference type="Proteomes" id="UP000188181"/>
    </source>
</evidence>
<dbReference type="STRING" id="1851148.SMSP2_02720"/>